<evidence type="ECO:0000313" key="4">
    <source>
        <dbReference type="EMBL" id="KAE9348373.1"/>
    </source>
</evidence>
<comment type="caution">
    <text evidence="4">The sequence shown here is derived from an EMBL/GenBank/DDBJ whole genome shotgun (WGS) entry which is preliminary data.</text>
</comment>
<proteinExistence type="predicted"/>
<evidence type="ECO:0000313" key="7">
    <source>
        <dbReference type="Proteomes" id="UP000488956"/>
    </source>
</evidence>
<name>A0A6G0S2N3_9STRA</name>
<dbReference type="EMBL" id="QXFX01000235">
    <property type="protein sequence ID" value="KAE9124411.1"/>
    <property type="molecule type" value="Genomic_DNA"/>
</dbReference>
<dbReference type="AlphaFoldDB" id="A0A6G0S2N3"/>
<evidence type="ECO:0000313" key="5">
    <source>
        <dbReference type="Proteomes" id="UP000476176"/>
    </source>
</evidence>
<dbReference type="Proteomes" id="UP000486351">
    <property type="component" value="Unassembled WGS sequence"/>
</dbReference>
<protein>
    <submittedName>
        <fullName evidence="4">Uncharacterized protein</fullName>
    </submittedName>
</protein>
<evidence type="ECO:0000313" key="6">
    <source>
        <dbReference type="Proteomes" id="UP000486351"/>
    </source>
</evidence>
<feature type="chain" id="PRO_5036174190" evidence="1">
    <location>
        <begin position="22"/>
        <end position="496"/>
    </location>
</feature>
<organism evidence="4 6">
    <name type="scientific">Phytophthora fragariae</name>
    <dbReference type="NCBI Taxonomy" id="53985"/>
    <lineage>
        <taxon>Eukaryota</taxon>
        <taxon>Sar</taxon>
        <taxon>Stramenopiles</taxon>
        <taxon>Oomycota</taxon>
        <taxon>Peronosporomycetes</taxon>
        <taxon>Peronosporales</taxon>
        <taxon>Peronosporaceae</taxon>
        <taxon>Phytophthora</taxon>
    </lineage>
</organism>
<evidence type="ECO:0000313" key="3">
    <source>
        <dbReference type="EMBL" id="KAE9243729.1"/>
    </source>
</evidence>
<dbReference type="Proteomes" id="UP000476176">
    <property type="component" value="Unassembled WGS sequence"/>
</dbReference>
<accession>A0A6G0S2N3</accession>
<gene>
    <name evidence="3" type="ORF">PF004_g6007</name>
    <name evidence="4" type="ORF">PF008_g7363</name>
    <name evidence="2" type="ORF">PF010_g6018</name>
</gene>
<feature type="signal peptide" evidence="1">
    <location>
        <begin position="1"/>
        <end position="21"/>
    </location>
</feature>
<dbReference type="EMBL" id="QXFY01000311">
    <property type="protein sequence ID" value="KAE9348373.1"/>
    <property type="molecule type" value="Genomic_DNA"/>
</dbReference>
<reference evidence="5 6" key="1">
    <citation type="submission" date="2018-09" db="EMBL/GenBank/DDBJ databases">
        <title>Genomic investigation of the strawberry pathogen Phytophthora fragariae indicates pathogenicity is determined by transcriptional variation in three key races.</title>
        <authorList>
            <person name="Adams T.M."/>
            <person name="Armitage A.D."/>
            <person name="Sobczyk M.K."/>
            <person name="Bates H.J."/>
            <person name="Dunwell J.M."/>
            <person name="Nellist C.F."/>
            <person name="Harrison R.J."/>
        </authorList>
    </citation>
    <scope>NUCLEOTIDE SEQUENCE [LARGE SCALE GENOMIC DNA]</scope>
    <source>
        <strain evidence="3 5">BC-23</strain>
        <strain evidence="4 6">NOV-77</strain>
        <strain evidence="2 7">ONT-3</strain>
    </source>
</reference>
<keyword evidence="1" id="KW-0732">Signal</keyword>
<dbReference type="Proteomes" id="UP000488956">
    <property type="component" value="Unassembled WGS sequence"/>
</dbReference>
<dbReference type="EMBL" id="QXGC01000235">
    <property type="protein sequence ID" value="KAE9243729.1"/>
    <property type="molecule type" value="Genomic_DNA"/>
</dbReference>
<evidence type="ECO:0000256" key="1">
    <source>
        <dbReference type="SAM" id="SignalP"/>
    </source>
</evidence>
<sequence length="496" mass="55074">MASWQFLQPWALALNRVLVHLEQLSDESAKTLVEIECFPENFDYTAFGFPKTVIQESYVLLLAIPADAATRGDRQHLQRVREAIDLFQVLALVNSAAFADLIFDFYDGVSGPNCVIRLEWRLFLIGSIAPDDPAATKPTVTWGELLGFPGNPWDISSDFCDAMRRVKDMARPTSGEEVGLSNNIFWYVTCDGISVRGEQDPPQDKRYTSLLDEFSRRVGNCIEMEAPPVVQVGVVGDGSELVVAAWGQDAKVTQLENAILECAIYSAPVIAQVTAALARCDINELTIGLGDAAADDQPNVLGIAGAGYLFSTILCKNPPLYRLQNPNQELVRFFSRRTKLDHVTVIYESGSTMRFGGIYSALAEAPPVQEIVVEYDSERAEDRYNLPPSQTHWVWLAYAFWSKTSHFSAQILRISYMSLTENDVAAVRRVLENSYPQPARQRDRTQAPKYGFISAQGRQRDSASEKTQVTPFCCSRGDAGAARSMTQVKASLKLML</sequence>
<evidence type="ECO:0000313" key="2">
    <source>
        <dbReference type="EMBL" id="KAE9124411.1"/>
    </source>
</evidence>